<sequence length="225" mass="25543">MEMNTEVPTDNFNGAMEGRIDKQFVGMDAKITNLQNQVNVLTTVTTNQRALTKDELVLGLDDLATKHKLVLPFKTKEKFEEFEEKPAGQLYQDLYVHNLFLYRMPYSHPDNSPFFLSTDALIHVYIPRILENGKKDDKIPEYKELKILQSAISKVINDLLDWEGRVRNASSAPKAIFPKKKRPQADSNDLENSNASPNPSPVEQAKVADSNRTQLGDIDGNFLTY</sequence>
<dbReference type="EMBL" id="CM056741">
    <property type="protein sequence ID" value="KAJ8687250.1"/>
    <property type="molecule type" value="Genomic_DNA"/>
</dbReference>
<evidence type="ECO:0000313" key="2">
    <source>
        <dbReference type="Proteomes" id="UP001239111"/>
    </source>
</evidence>
<dbReference type="Proteomes" id="UP001239111">
    <property type="component" value="Chromosome 1"/>
</dbReference>
<proteinExistence type="predicted"/>
<evidence type="ECO:0000313" key="1">
    <source>
        <dbReference type="EMBL" id="KAJ8687250.1"/>
    </source>
</evidence>
<keyword evidence="2" id="KW-1185">Reference proteome</keyword>
<comment type="caution">
    <text evidence="1">The sequence shown here is derived from an EMBL/GenBank/DDBJ whole genome shotgun (WGS) entry which is preliminary data.</text>
</comment>
<protein>
    <submittedName>
        <fullName evidence="1">Uncharacterized protein</fullName>
    </submittedName>
</protein>
<accession>A0ACC2PUI5</accession>
<name>A0ACC2PUI5_9HYME</name>
<organism evidence="1 2">
    <name type="scientific">Eretmocerus hayati</name>
    <dbReference type="NCBI Taxonomy" id="131215"/>
    <lineage>
        <taxon>Eukaryota</taxon>
        <taxon>Metazoa</taxon>
        <taxon>Ecdysozoa</taxon>
        <taxon>Arthropoda</taxon>
        <taxon>Hexapoda</taxon>
        <taxon>Insecta</taxon>
        <taxon>Pterygota</taxon>
        <taxon>Neoptera</taxon>
        <taxon>Endopterygota</taxon>
        <taxon>Hymenoptera</taxon>
        <taxon>Apocrita</taxon>
        <taxon>Proctotrupomorpha</taxon>
        <taxon>Chalcidoidea</taxon>
        <taxon>Aphelinidae</taxon>
        <taxon>Aphelininae</taxon>
        <taxon>Eretmocerus</taxon>
    </lineage>
</organism>
<gene>
    <name evidence="1" type="ORF">QAD02_023044</name>
</gene>
<reference evidence="1" key="1">
    <citation type="submission" date="2023-04" db="EMBL/GenBank/DDBJ databases">
        <title>A chromosome-level genome assembly of the parasitoid wasp Eretmocerus hayati.</title>
        <authorList>
            <person name="Zhong Y."/>
            <person name="Liu S."/>
            <person name="Liu Y."/>
        </authorList>
    </citation>
    <scope>NUCLEOTIDE SEQUENCE</scope>
    <source>
        <strain evidence="1">ZJU_SS_LIU_2023</strain>
    </source>
</reference>